<proteinExistence type="predicted"/>
<gene>
    <name evidence="1" type="ORF">Tco025E_05783</name>
</gene>
<dbReference type="Proteomes" id="UP000284403">
    <property type="component" value="Unassembled WGS sequence"/>
</dbReference>
<organism evidence="1 2">
    <name type="scientific">Trypanosoma conorhini</name>
    <dbReference type="NCBI Taxonomy" id="83891"/>
    <lineage>
        <taxon>Eukaryota</taxon>
        <taxon>Discoba</taxon>
        <taxon>Euglenozoa</taxon>
        <taxon>Kinetoplastea</taxon>
        <taxon>Metakinetoplastina</taxon>
        <taxon>Trypanosomatida</taxon>
        <taxon>Trypanosomatidae</taxon>
        <taxon>Trypanosoma</taxon>
    </lineage>
</organism>
<name>A0A422PAH5_9TRYP</name>
<evidence type="ECO:0000313" key="2">
    <source>
        <dbReference type="Proteomes" id="UP000284403"/>
    </source>
</evidence>
<sequence>MSSTVCITGARFSPENEAILWTHAMARGYAANVWVPQGLVERLRLRERGHKPAGPVGINAANGRRFFYNLSQLVCTEQELREEVSLRFAPVPLGPVKCEPVFDAWHPLNTNGEPFPQSFADEVHARFGRHYAEGHSRYWATVDEAEFIFDSPFNSSFLKESNAVALPVTEGYPCVMYYSVRGTRRPDVFNPLTCRRYQPVNFYGRLYSPSVATQMKASAISYGCINSLIWLTTKRAHKHGIGVRSGVKPLTFCADGIFHLVNIAMTKDPARLSDLILSQMLPGLTDDDRLTIS</sequence>
<keyword evidence="2" id="KW-1185">Reference proteome</keyword>
<evidence type="ECO:0000313" key="1">
    <source>
        <dbReference type="EMBL" id="RNF14702.1"/>
    </source>
</evidence>
<dbReference type="EMBL" id="MKKU01000353">
    <property type="protein sequence ID" value="RNF14702.1"/>
    <property type="molecule type" value="Genomic_DNA"/>
</dbReference>
<reference evidence="1 2" key="1">
    <citation type="journal article" date="2018" name="BMC Genomics">
        <title>Genomic comparison of Trypanosoma conorhini and Trypanosoma rangeli to Trypanosoma cruzi strains of high and low virulence.</title>
        <authorList>
            <person name="Bradwell K.R."/>
            <person name="Koparde V.N."/>
            <person name="Matveyev A.V."/>
            <person name="Serrano M.G."/>
            <person name="Alves J.M."/>
            <person name="Parikh H."/>
            <person name="Huang B."/>
            <person name="Lee V."/>
            <person name="Espinosa-Alvarez O."/>
            <person name="Ortiz P.A."/>
            <person name="Costa-Martins A.G."/>
            <person name="Teixeira M.M."/>
            <person name="Buck G.A."/>
        </authorList>
    </citation>
    <scope>NUCLEOTIDE SEQUENCE [LARGE SCALE GENOMIC DNA]</scope>
    <source>
        <strain evidence="1 2">025E</strain>
    </source>
</reference>
<dbReference type="AlphaFoldDB" id="A0A422PAH5"/>
<dbReference type="OrthoDB" id="245678at2759"/>
<accession>A0A422PAH5</accession>
<dbReference type="GeneID" id="40319394"/>
<dbReference type="RefSeq" id="XP_029227241.1">
    <property type="nucleotide sequence ID" value="XM_029372674.1"/>
</dbReference>
<protein>
    <submittedName>
        <fullName evidence="1">Uncharacterized protein</fullName>
    </submittedName>
</protein>
<comment type="caution">
    <text evidence="1">The sequence shown here is derived from an EMBL/GenBank/DDBJ whole genome shotgun (WGS) entry which is preliminary data.</text>
</comment>